<evidence type="ECO:0000313" key="6">
    <source>
        <dbReference type="Proteomes" id="UP000214720"/>
    </source>
</evidence>
<comment type="similarity">
    <text evidence="2">Belongs to the citrate synthase family.</text>
</comment>
<dbReference type="InterPro" id="IPR016142">
    <property type="entry name" value="Citrate_synth-like_lrg_a-sub"/>
</dbReference>
<dbReference type="eggNOG" id="COG0372">
    <property type="taxonomic scope" value="Bacteria"/>
</dbReference>
<protein>
    <recommendedName>
        <fullName evidence="3">citrate synthase (unknown stereospecificity)</fullName>
        <ecNumber evidence="3">2.3.3.16</ecNumber>
    </recommendedName>
</protein>
<dbReference type="EC" id="2.3.3.16" evidence="3"/>
<comment type="pathway">
    <text evidence="1">Carbohydrate metabolism; tricarboxylic acid cycle; isocitrate from oxaloacetate: step 1/2.</text>
</comment>
<dbReference type="Pfam" id="PF00285">
    <property type="entry name" value="Citrate_synt"/>
    <property type="match status" value="2"/>
</dbReference>
<keyword evidence="4" id="KW-0808">Transferase</keyword>
<dbReference type="CDD" id="cd06102">
    <property type="entry name" value="citrate_synt_like_2"/>
    <property type="match status" value="1"/>
</dbReference>
<name>A0A226WNL2_CABSO</name>
<gene>
    <name evidence="5" type="ORF">BSU04_39660</name>
</gene>
<proteinExistence type="inferred from homology"/>
<dbReference type="PRINTS" id="PR00143">
    <property type="entry name" value="CITRTSNTHASE"/>
</dbReference>
<dbReference type="GO" id="GO:0036440">
    <property type="term" value="F:citrate synthase activity"/>
    <property type="evidence" value="ECO:0007669"/>
    <property type="project" value="UniProtKB-EC"/>
</dbReference>
<dbReference type="UniPathway" id="UPA00223">
    <property type="reaction ID" value="UER00717"/>
</dbReference>
<accession>A0A226WNL2</accession>
<dbReference type="InterPro" id="IPR016143">
    <property type="entry name" value="Citrate_synth-like_sm_a-sub"/>
</dbReference>
<sequence>MTAAEALSVMNVRAQTLYANVSRGKIRAKPDKADPRRSLYHRDDVLKMAERRSGQRKVEKVAAQTIDWGDPVLLSAISTVSNGKLWYRGRDAIELANTASFEEVAGLLWETDAVLIRPSNTRKAASADDPLTASLVALARRSARDLPSSGRTPLVLRDEAASVLSTLAQAILGGTASPRAGGTLSERLAVSWGCSEAQDAIRRALVLLADHELNASTFATRVTVSTGASLSAGVLAGLATLTGPLHGGASSSVRALSELATDIGPEAAVRNWLAQGRAFPAFGHPLYADGDPRASALLSTVSVPPLYAELAACVERAVGERPNVDFALAVLGAAFDLPAQAPLSLFALARCAGWLAHALEQAQTGRLIRPRARYVGLQPKPSE</sequence>
<evidence type="ECO:0000313" key="5">
    <source>
        <dbReference type="EMBL" id="OXC72766.1"/>
    </source>
</evidence>
<dbReference type="InterPro" id="IPR002020">
    <property type="entry name" value="Citrate_synthase"/>
</dbReference>
<evidence type="ECO:0000256" key="2">
    <source>
        <dbReference type="ARBA" id="ARBA00010566"/>
    </source>
</evidence>
<dbReference type="PANTHER" id="PTHR11739:SF4">
    <property type="entry name" value="CITRATE SYNTHASE, PEROXISOMAL"/>
    <property type="match status" value="1"/>
</dbReference>
<dbReference type="InterPro" id="IPR036969">
    <property type="entry name" value="Citrate_synthase_sf"/>
</dbReference>
<dbReference type="Gene3D" id="1.10.580.10">
    <property type="entry name" value="Citrate Synthase, domain 1"/>
    <property type="match status" value="2"/>
</dbReference>
<dbReference type="Proteomes" id="UP000214720">
    <property type="component" value="Unassembled WGS sequence"/>
</dbReference>
<dbReference type="GO" id="GO:0005975">
    <property type="term" value="P:carbohydrate metabolic process"/>
    <property type="evidence" value="ECO:0007669"/>
    <property type="project" value="TreeGrafter"/>
</dbReference>
<evidence type="ECO:0000256" key="1">
    <source>
        <dbReference type="ARBA" id="ARBA00004751"/>
    </source>
</evidence>
<dbReference type="EMBL" id="MTHB01000262">
    <property type="protein sequence ID" value="OXC72766.1"/>
    <property type="molecule type" value="Genomic_DNA"/>
</dbReference>
<reference evidence="6" key="1">
    <citation type="submission" date="2017-01" db="EMBL/GenBank/DDBJ databases">
        <title>Genome Analysis of Deinococcus marmoris KOPRI26562.</title>
        <authorList>
            <person name="Kim J.H."/>
            <person name="Oh H.-M."/>
        </authorList>
    </citation>
    <scope>NUCLEOTIDE SEQUENCE [LARGE SCALE GENOMIC DNA]</scope>
    <source>
        <strain evidence="6">PAMC 26633</strain>
    </source>
</reference>
<dbReference type="SUPFAM" id="SSF48256">
    <property type="entry name" value="Citrate synthase"/>
    <property type="match status" value="1"/>
</dbReference>
<evidence type="ECO:0000256" key="3">
    <source>
        <dbReference type="ARBA" id="ARBA00012972"/>
    </source>
</evidence>
<dbReference type="GO" id="GO:0005829">
    <property type="term" value="C:cytosol"/>
    <property type="evidence" value="ECO:0007669"/>
    <property type="project" value="TreeGrafter"/>
</dbReference>
<comment type="caution">
    <text evidence="5">The sequence shown here is derived from an EMBL/GenBank/DDBJ whole genome shotgun (WGS) entry which is preliminary data.</text>
</comment>
<evidence type="ECO:0000256" key="4">
    <source>
        <dbReference type="ARBA" id="ARBA00022679"/>
    </source>
</evidence>
<dbReference type="AlphaFoldDB" id="A0A226WNL2"/>
<organism evidence="5 6">
    <name type="scientific">Caballeronia sordidicola</name>
    <name type="common">Burkholderia sordidicola</name>
    <dbReference type="NCBI Taxonomy" id="196367"/>
    <lineage>
        <taxon>Bacteria</taxon>
        <taxon>Pseudomonadati</taxon>
        <taxon>Pseudomonadota</taxon>
        <taxon>Betaproteobacteria</taxon>
        <taxon>Burkholderiales</taxon>
        <taxon>Burkholderiaceae</taxon>
        <taxon>Caballeronia</taxon>
    </lineage>
</organism>
<dbReference type="Gene3D" id="1.10.230.10">
    <property type="entry name" value="Cytochrome P450-Terp, domain 2"/>
    <property type="match status" value="1"/>
</dbReference>
<dbReference type="PANTHER" id="PTHR11739">
    <property type="entry name" value="CITRATE SYNTHASE"/>
    <property type="match status" value="1"/>
</dbReference>
<dbReference type="GO" id="GO:0006099">
    <property type="term" value="P:tricarboxylic acid cycle"/>
    <property type="evidence" value="ECO:0007669"/>
    <property type="project" value="UniProtKB-UniPathway"/>
</dbReference>